<comment type="caution">
    <text evidence="4">The sequence shown here is derived from an EMBL/GenBank/DDBJ whole genome shotgun (WGS) entry which is preliminary data.</text>
</comment>
<feature type="chain" id="PRO_5045154368" description="Lysozyme inhibitor LprI-like N-terminal domain-containing protein" evidence="2">
    <location>
        <begin position="29"/>
        <end position="212"/>
    </location>
</feature>
<protein>
    <recommendedName>
        <fullName evidence="3">Lysozyme inhibitor LprI-like N-terminal domain-containing protein</fullName>
    </recommendedName>
</protein>
<keyword evidence="2" id="KW-0732">Signal</keyword>
<accession>A0ABN0ZA05</accession>
<evidence type="ECO:0000313" key="5">
    <source>
        <dbReference type="Proteomes" id="UP001501459"/>
    </source>
</evidence>
<evidence type="ECO:0000313" key="4">
    <source>
        <dbReference type="EMBL" id="GAA0440819.1"/>
    </source>
</evidence>
<dbReference type="RefSeq" id="WP_343752454.1">
    <property type="nucleotide sequence ID" value="NZ_BAAADM010000043.1"/>
</dbReference>
<name>A0ABN0ZA05_9BACI</name>
<dbReference type="Gene3D" id="1.20.1270.180">
    <property type="match status" value="1"/>
</dbReference>
<dbReference type="InterPro" id="IPR009739">
    <property type="entry name" value="LprI-like_N"/>
</dbReference>
<organism evidence="4 5">
    <name type="scientific">Lentibacillus halophilus</name>
    <dbReference type="NCBI Taxonomy" id="295065"/>
    <lineage>
        <taxon>Bacteria</taxon>
        <taxon>Bacillati</taxon>
        <taxon>Bacillota</taxon>
        <taxon>Bacilli</taxon>
        <taxon>Bacillales</taxon>
        <taxon>Bacillaceae</taxon>
        <taxon>Lentibacillus</taxon>
    </lineage>
</organism>
<feature type="signal peptide" evidence="2">
    <location>
        <begin position="1"/>
        <end position="28"/>
    </location>
</feature>
<dbReference type="EMBL" id="BAAADM010000043">
    <property type="protein sequence ID" value="GAA0440819.1"/>
    <property type="molecule type" value="Genomic_DNA"/>
</dbReference>
<feature type="compositionally biased region" description="Low complexity" evidence="1">
    <location>
        <begin position="52"/>
        <end position="78"/>
    </location>
</feature>
<keyword evidence="5" id="KW-1185">Reference proteome</keyword>
<dbReference type="Pfam" id="PF07007">
    <property type="entry name" value="LprI"/>
    <property type="match status" value="1"/>
</dbReference>
<dbReference type="PROSITE" id="PS51257">
    <property type="entry name" value="PROKAR_LIPOPROTEIN"/>
    <property type="match status" value="1"/>
</dbReference>
<evidence type="ECO:0000256" key="2">
    <source>
        <dbReference type="SAM" id="SignalP"/>
    </source>
</evidence>
<feature type="region of interest" description="Disordered" evidence="1">
    <location>
        <begin position="23"/>
        <end position="95"/>
    </location>
</feature>
<gene>
    <name evidence="4" type="ORF">GCM10008983_17380</name>
</gene>
<dbReference type="PANTHER" id="PTHR39176:SF1">
    <property type="entry name" value="PERIPLASMIC PROTEIN"/>
    <property type="match status" value="1"/>
</dbReference>
<reference evidence="4 5" key="1">
    <citation type="journal article" date="2019" name="Int. J. Syst. Evol. Microbiol.">
        <title>The Global Catalogue of Microorganisms (GCM) 10K type strain sequencing project: providing services to taxonomists for standard genome sequencing and annotation.</title>
        <authorList>
            <consortium name="The Broad Institute Genomics Platform"/>
            <consortium name="The Broad Institute Genome Sequencing Center for Infectious Disease"/>
            <person name="Wu L."/>
            <person name="Ma J."/>
        </authorList>
    </citation>
    <scope>NUCLEOTIDE SEQUENCE [LARGE SCALE GENOMIC DNA]</scope>
    <source>
        <strain evidence="4 5">JCM 12149</strain>
    </source>
</reference>
<evidence type="ECO:0000259" key="3">
    <source>
        <dbReference type="Pfam" id="PF07007"/>
    </source>
</evidence>
<dbReference type="PANTHER" id="PTHR39176">
    <property type="entry name" value="PERIPLASMIC PROTEIN-RELATED"/>
    <property type="match status" value="1"/>
</dbReference>
<dbReference type="Proteomes" id="UP001501459">
    <property type="component" value="Unassembled WGS sequence"/>
</dbReference>
<feature type="domain" description="Lysozyme inhibitor LprI-like N-terminal" evidence="3">
    <location>
        <begin position="118"/>
        <end position="206"/>
    </location>
</feature>
<evidence type="ECO:0000256" key="1">
    <source>
        <dbReference type="SAM" id="MobiDB-lite"/>
    </source>
</evidence>
<proteinExistence type="predicted"/>
<sequence>MKNNHLLVFMILAAVLVLSTACGNSSDASNDAEDAQSENQHSTQKASDDQSKTNAVKNAVNDNDTDTNTNDTNSNESNNKPDEEKGTSANNTKGKKQAYLKQLNETENEMKKQQNNLEDNSTYALKAVAGNRSDAWDDHLNDIYDTLEKQLSTEQMDQLRQEQREWISNRNEQAKEASLKYEGGTQEQLEYVTVQANITKDRCFELVEDYMK</sequence>